<evidence type="ECO:0000256" key="1">
    <source>
        <dbReference type="ARBA" id="ARBA00008901"/>
    </source>
</evidence>
<dbReference type="Pfam" id="PF03097">
    <property type="entry name" value="BRO1"/>
    <property type="match status" value="1"/>
</dbReference>
<keyword evidence="4" id="KW-1185">Reference proteome</keyword>
<sequence length="304" mass="33934">MIECMAIWLSKHAAWVAGKDEVREVEAKECLSCLRRSAGMFAYVGANLNRLSGAADIEGADFDSKVVRAYEMQATAEAQEVVIARAIEMKHDPGLISSLAAHTASLFAKAGDQLTSCKEDVFGRWKRYLQLKQHFYLAYGYAFLGEALLKDDKCGEAVRACKEGISEFEIARDFASKYAAAPGPGTRIKPEDHTCFKRIKPLLLRHLEKAERENGFIYHQKVPEECPKLESDPGYGVAKPDPFQYPAPAEIWTPAVYSSFNLSKISMPDFSKIFKSKKELQLVNEEKIYQSEKDPNNSSGCVIS</sequence>
<evidence type="ECO:0000259" key="2">
    <source>
        <dbReference type="PROSITE" id="PS51180"/>
    </source>
</evidence>
<dbReference type="InterPro" id="IPR038898">
    <property type="entry name" value="BROX"/>
</dbReference>
<evidence type="ECO:0000313" key="3">
    <source>
        <dbReference type="EMBL" id="KHJ86852.1"/>
    </source>
</evidence>
<protein>
    <submittedName>
        <fullName evidence="3">BRO1 domain-containing protein BROX-like family protein</fullName>
    </submittedName>
</protein>
<comment type="similarity">
    <text evidence="1">Belongs to the BROX family.</text>
</comment>
<dbReference type="AlphaFoldDB" id="A0A0B1STJ0"/>
<dbReference type="InterPro" id="IPR038499">
    <property type="entry name" value="BRO1_sf"/>
</dbReference>
<gene>
    <name evidence="3" type="ORF">OESDEN_13384</name>
</gene>
<organism evidence="3 4">
    <name type="scientific">Oesophagostomum dentatum</name>
    <name type="common">Nodular worm</name>
    <dbReference type="NCBI Taxonomy" id="61180"/>
    <lineage>
        <taxon>Eukaryota</taxon>
        <taxon>Metazoa</taxon>
        <taxon>Ecdysozoa</taxon>
        <taxon>Nematoda</taxon>
        <taxon>Chromadorea</taxon>
        <taxon>Rhabditida</taxon>
        <taxon>Rhabditina</taxon>
        <taxon>Rhabditomorpha</taxon>
        <taxon>Strongyloidea</taxon>
        <taxon>Strongylidae</taxon>
        <taxon>Oesophagostomum</taxon>
    </lineage>
</organism>
<evidence type="ECO:0000313" key="4">
    <source>
        <dbReference type="Proteomes" id="UP000053660"/>
    </source>
</evidence>
<proteinExistence type="inferred from homology"/>
<dbReference type="PANTHER" id="PTHR23032">
    <property type="entry name" value="BRO1 DOMAIN-CONTAINING PROTEIN BROX"/>
    <property type="match status" value="1"/>
</dbReference>
<name>A0A0B1STJ0_OESDE</name>
<dbReference type="SMART" id="SM01041">
    <property type="entry name" value="BRO1"/>
    <property type="match status" value="1"/>
</dbReference>
<dbReference type="OrthoDB" id="10266451at2759"/>
<dbReference type="Proteomes" id="UP000053660">
    <property type="component" value="Unassembled WGS sequence"/>
</dbReference>
<dbReference type="PROSITE" id="PS51180">
    <property type="entry name" value="BRO1"/>
    <property type="match status" value="1"/>
</dbReference>
<dbReference type="PANTHER" id="PTHR23032:SF13">
    <property type="entry name" value="BRO1 DOMAIN-CONTAINING PROTEIN BROX"/>
    <property type="match status" value="1"/>
</dbReference>
<dbReference type="EMBL" id="KN559235">
    <property type="protein sequence ID" value="KHJ86852.1"/>
    <property type="molecule type" value="Genomic_DNA"/>
</dbReference>
<accession>A0A0B1STJ0</accession>
<dbReference type="InterPro" id="IPR004328">
    <property type="entry name" value="BRO1_dom"/>
</dbReference>
<dbReference type="Gene3D" id="1.25.40.280">
    <property type="entry name" value="alix/aip1 like domains"/>
    <property type="match status" value="1"/>
</dbReference>
<reference evidence="3 4" key="1">
    <citation type="submission" date="2014-03" db="EMBL/GenBank/DDBJ databases">
        <title>Draft genome of the hookworm Oesophagostomum dentatum.</title>
        <authorList>
            <person name="Mitreva M."/>
        </authorList>
    </citation>
    <scope>NUCLEOTIDE SEQUENCE [LARGE SCALE GENOMIC DNA]</scope>
    <source>
        <strain evidence="3 4">OD-Hann</strain>
    </source>
</reference>
<feature type="domain" description="BRO1" evidence="2">
    <location>
        <begin position="1"/>
        <end position="304"/>
    </location>
</feature>